<feature type="region of interest" description="Disordered" evidence="1">
    <location>
        <begin position="109"/>
        <end position="160"/>
    </location>
</feature>
<accession>A0A132A9M7</accession>
<feature type="compositionally biased region" description="Polar residues" evidence="1">
    <location>
        <begin position="589"/>
        <end position="620"/>
    </location>
</feature>
<dbReference type="VEuPathDB" id="VectorBase:SSCA010408"/>
<feature type="compositionally biased region" description="Basic and acidic residues" evidence="1">
    <location>
        <begin position="440"/>
        <end position="460"/>
    </location>
</feature>
<feature type="compositionally biased region" description="Low complexity" evidence="1">
    <location>
        <begin position="572"/>
        <end position="588"/>
    </location>
</feature>
<feature type="region of interest" description="Disordered" evidence="1">
    <location>
        <begin position="495"/>
        <end position="646"/>
    </location>
</feature>
<dbReference type="Proteomes" id="UP000616769">
    <property type="component" value="Unassembled WGS sequence"/>
</dbReference>
<feature type="compositionally biased region" description="Polar residues" evidence="1">
    <location>
        <begin position="319"/>
        <end position="332"/>
    </location>
</feature>
<evidence type="ECO:0000256" key="1">
    <source>
        <dbReference type="SAM" id="MobiDB-lite"/>
    </source>
</evidence>
<gene>
    <name evidence="2" type="ORF">QR98_0057960</name>
</gene>
<protein>
    <submittedName>
        <fullName evidence="2">Uncharacterized protein</fullName>
    </submittedName>
</protein>
<evidence type="ECO:0000313" key="3">
    <source>
        <dbReference type="Proteomes" id="UP000616769"/>
    </source>
</evidence>
<dbReference type="AlphaFoldDB" id="A0A132A9M7"/>
<feature type="compositionally biased region" description="Polar residues" evidence="1">
    <location>
        <begin position="292"/>
        <end position="301"/>
    </location>
</feature>
<feature type="compositionally biased region" description="Basic and acidic residues" evidence="1">
    <location>
        <begin position="249"/>
        <end position="267"/>
    </location>
</feature>
<dbReference type="EMBL" id="JXLN01011477">
    <property type="protein sequence ID" value="KPM07305.1"/>
    <property type="molecule type" value="Genomic_DNA"/>
</dbReference>
<proteinExistence type="predicted"/>
<sequence length="646" mass="70546">MDPNDFIIPSADQSDSHRIDLEFKLEPDLYGDGLASNQLNKTDATIEQQSLKNENYDTLKNSENSFDIQNNFSNICEEKFDLLDMSASNISRTSENISEMVDLSLDLNENQTDHSTNPDSIKEKSGDISASQTDSGNCSSNTDQVDENHRSDNTNNLSMDQTIEKHDNSTKSNLSMKHDSDEAIADKLMERFSNTKNQTSFDGESIIITDESVKPDQAKDSIDKSDHQASLLSDCKDDQTLDEIGAIESKNDESKIDSVEKSEENMKTIDSIENIKSESPVFDQKSDLMILNDQQESADQKSSPPPSSSSTTMDPLHSALSSETKSPLSPNQPLDDDEMMQSSSSSSNAACSGDVAVPCESFSPSKSEKLWEEDATSSITPGEKLSSKNVGASTFVPSSIDQDEKLPSSSSLLESDSLGHRNQRSLSPDTDIVKSSLDLHPSDVGEKIKTIETRSIKIEDNSPATTTPSLSTVVPSKIDDDSLGFKKELLPTSAADSLSFSESKVENQEDQSLEATKTITNSDSSVCSQTFEEKKTFAETGPVQFNTSEDRLNKVREEDSASKDQREKKFSDSVVSESCESSSPVSSSTKALNESTSGRDSTSSVRLEQTSLSDNNSSPSILKESDLKLENPLKDTKSKSEVTEMA</sequence>
<feature type="non-terminal residue" evidence="2">
    <location>
        <position position="646"/>
    </location>
</feature>
<feature type="compositionally biased region" description="Polar residues" evidence="1">
    <location>
        <begin position="109"/>
        <end position="119"/>
    </location>
</feature>
<feature type="compositionally biased region" description="Polar residues" evidence="1">
    <location>
        <begin position="128"/>
        <end position="143"/>
    </location>
</feature>
<feature type="compositionally biased region" description="Low complexity" evidence="1">
    <location>
        <begin position="462"/>
        <end position="476"/>
    </location>
</feature>
<organism evidence="2 3">
    <name type="scientific">Sarcoptes scabiei</name>
    <name type="common">Itch mite</name>
    <name type="synonym">Acarus scabiei</name>
    <dbReference type="NCBI Taxonomy" id="52283"/>
    <lineage>
        <taxon>Eukaryota</taxon>
        <taxon>Metazoa</taxon>
        <taxon>Ecdysozoa</taxon>
        <taxon>Arthropoda</taxon>
        <taxon>Chelicerata</taxon>
        <taxon>Arachnida</taxon>
        <taxon>Acari</taxon>
        <taxon>Acariformes</taxon>
        <taxon>Sarcoptiformes</taxon>
        <taxon>Astigmata</taxon>
        <taxon>Psoroptidia</taxon>
        <taxon>Sarcoptoidea</taxon>
        <taxon>Sarcoptidae</taxon>
        <taxon>Sarcoptinae</taxon>
        <taxon>Sarcoptes</taxon>
    </lineage>
</organism>
<evidence type="ECO:0000313" key="2">
    <source>
        <dbReference type="EMBL" id="KPM07305.1"/>
    </source>
</evidence>
<feature type="region of interest" description="Disordered" evidence="1">
    <location>
        <begin position="249"/>
        <end position="477"/>
    </location>
</feature>
<name>A0A132A9M7_SARSC</name>
<feature type="compositionally biased region" description="Basic and acidic residues" evidence="1">
    <location>
        <begin position="623"/>
        <end position="646"/>
    </location>
</feature>
<feature type="compositionally biased region" description="Polar residues" evidence="1">
    <location>
        <begin position="513"/>
        <end position="530"/>
    </location>
</feature>
<comment type="caution">
    <text evidence="2">The sequence shown here is derived from an EMBL/GenBank/DDBJ whole genome shotgun (WGS) entry which is preliminary data.</text>
</comment>
<reference evidence="2 3" key="1">
    <citation type="journal article" date="2015" name="Parasit. Vectors">
        <title>Draft genome of the scabies mite.</title>
        <authorList>
            <person name="Rider S.D.Jr."/>
            <person name="Morgan M.S."/>
            <person name="Arlian L.G."/>
        </authorList>
    </citation>
    <scope>NUCLEOTIDE SEQUENCE [LARGE SCALE GENOMIC DNA]</scope>
    <source>
        <strain evidence="2">Arlian Lab</strain>
    </source>
</reference>
<feature type="compositionally biased region" description="Polar residues" evidence="1">
    <location>
        <begin position="387"/>
        <end position="400"/>
    </location>
</feature>
<feature type="compositionally biased region" description="Low complexity" evidence="1">
    <location>
        <begin position="407"/>
        <end position="416"/>
    </location>
</feature>
<feature type="compositionally biased region" description="Basic and acidic residues" evidence="1">
    <location>
        <begin position="548"/>
        <end position="571"/>
    </location>
</feature>